<dbReference type="InterPro" id="IPR029044">
    <property type="entry name" value="Nucleotide-diphossugar_trans"/>
</dbReference>
<dbReference type="PANTHER" id="PTHR22916">
    <property type="entry name" value="GLYCOSYLTRANSFERASE"/>
    <property type="match status" value="1"/>
</dbReference>
<dbReference type="Pfam" id="PF00535">
    <property type="entry name" value="Glycos_transf_2"/>
    <property type="match status" value="1"/>
</dbReference>
<dbReference type="EC" id="2.4.-.-" evidence="2"/>
<dbReference type="Gene3D" id="3.90.550.10">
    <property type="entry name" value="Spore Coat Polysaccharide Biosynthesis Protein SpsA, Chain A"/>
    <property type="match status" value="1"/>
</dbReference>
<dbReference type="GO" id="GO:0016758">
    <property type="term" value="F:hexosyltransferase activity"/>
    <property type="evidence" value="ECO:0007669"/>
    <property type="project" value="UniProtKB-ARBA"/>
</dbReference>
<dbReference type="CDD" id="cd00761">
    <property type="entry name" value="Glyco_tranf_GTA_type"/>
    <property type="match status" value="1"/>
</dbReference>
<comment type="caution">
    <text evidence="2">The sequence shown here is derived from an EMBL/GenBank/DDBJ whole genome shotgun (WGS) entry which is preliminary data.</text>
</comment>
<evidence type="ECO:0000313" key="3">
    <source>
        <dbReference type="Proteomes" id="UP001319104"/>
    </source>
</evidence>
<protein>
    <submittedName>
        <fullName evidence="2">Glycosyltransferase</fullName>
        <ecNumber evidence="2">2.4.-.-</ecNumber>
    </submittedName>
</protein>
<dbReference type="SUPFAM" id="SSF53448">
    <property type="entry name" value="Nucleotide-diphospho-sugar transferases"/>
    <property type="match status" value="1"/>
</dbReference>
<evidence type="ECO:0000259" key="1">
    <source>
        <dbReference type="Pfam" id="PF00535"/>
    </source>
</evidence>
<name>A0AAP2CKX3_9BACT</name>
<sequence>MKSLVSIVIPVYNKVTFVKQTLDSALNQTYPYLEILVINDGSTDGSLPILESYARQYPEKIKLIDSINQGVSAAMNLGIKRAKGEYIQFLDADDCLSPDKIERQISLLQGKASAIIACCEWVMFRDDLINQMHVPYGVFGDFPSGLDWLLRAWNHQEMMQPAAWLAHLDLILKAGPWNESLIINQDGEFFCRVLLQCKGIAYEPNGKVFYRIPGESNVSQQKSPKAFQSLLESYRCYEIEVLKFEDSLRVRKALKKVYQKFIYDAFPEHTQLIKIAESYMESLGVKERTFIGGPKFQNMSKILGFKNALRLKKYLQKK</sequence>
<dbReference type="AlphaFoldDB" id="A0AAP2CKX3"/>
<keyword evidence="3" id="KW-1185">Reference proteome</keyword>
<dbReference type="PANTHER" id="PTHR22916:SF3">
    <property type="entry name" value="UDP-GLCNAC:BETAGAL BETA-1,3-N-ACETYLGLUCOSAMINYLTRANSFERASE-LIKE PROTEIN 1"/>
    <property type="match status" value="1"/>
</dbReference>
<gene>
    <name evidence="2" type="ORF">KI659_16395</name>
</gene>
<reference evidence="2 3" key="1">
    <citation type="submission" date="2021-05" db="EMBL/GenBank/DDBJ databases">
        <authorList>
            <person name="Zhang Z.D."/>
            <person name="Osman G."/>
        </authorList>
    </citation>
    <scope>NUCLEOTIDE SEQUENCE [LARGE SCALE GENOMIC DNA]</scope>
    <source>
        <strain evidence="2 3">KCTC 32217</strain>
    </source>
</reference>
<evidence type="ECO:0000313" key="2">
    <source>
        <dbReference type="EMBL" id="MBS9525599.1"/>
    </source>
</evidence>
<organism evidence="2 3">
    <name type="scientific">Litoribacter ruber</name>
    <dbReference type="NCBI Taxonomy" id="702568"/>
    <lineage>
        <taxon>Bacteria</taxon>
        <taxon>Pseudomonadati</taxon>
        <taxon>Bacteroidota</taxon>
        <taxon>Cytophagia</taxon>
        <taxon>Cytophagales</taxon>
        <taxon>Cyclobacteriaceae</taxon>
        <taxon>Litoribacter</taxon>
    </lineage>
</organism>
<feature type="domain" description="Glycosyltransferase 2-like" evidence="1">
    <location>
        <begin position="6"/>
        <end position="119"/>
    </location>
</feature>
<dbReference type="InterPro" id="IPR001173">
    <property type="entry name" value="Glyco_trans_2-like"/>
</dbReference>
<dbReference type="Proteomes" id="UP001319104">
    <property type="component" value="Unassembled WGS sequence"/>
</dbReference>
<keyword evidence="2" id="KW-0808">Transferase</keyword>
<dbReference type="EMBL" id="JAHCMY010000015">
    <property type="protein sequence ID" value="MBS9525599.1"/>
    <property type="molecule type" value="Genomic_DNA"/>
</dbReference>
<keyword evidence="2" id="KW-0328">Glycosyltransferase</keyword>
<accession>A0AAP2CKX3</accession>
<proteinExistence type="predicted"/>